<evidence type="ECO:0000313" key="1">
    <source>
        <dbReference type="EMBL" id="KAK8483746.1"/>
    </source>
</evidence>
<dbReference type="Pfam" id="PF00400">
    <property type="entry name" value="WD40"/>
    <property type="match status" value="2"/>
</dbReference>
<organism evidence="1 2">
    <name type="scientific">Hibiscus sabdariffa</name>
    <name type="common">roselle</name>
    <dbReference type="NCBI Taxonomy" id="183260"/>
    <lineage>
        <taxon>Eukaryota</taxon>
        <taxon>Viridiplantae</taxon>
        <taxon>Streptophyta</taxon>
        <taxon>Embryophyta</taxon>
        <taxon>Tracheophyta</taxon>
        <taxon>Spermatophyta</taxon>
        <taxon>Magnoliopsida</taxon>
        <taxon>eudicotyledons</taxon>
        <taxon>Gunneridae</taxon>
        <taxon>Pentapetalae</taxon>
        <taxon>rosids</taxon>
        <taxon>malvids</taxon>
        <taxon>Malvales</taxon>
        <taxon>Malvaceae</taxon>
        <taxon>Malvoideae</taxon>
        <taxon>Hibiscus</taxon>
    </lineage>
</organism>
<protein>
    <recommendedName>
        <fullName evidence="3">Transducin/WD40 repeat-like superfamily protein</fullName>
    </recommendedName>
</protein>
<dbReference type="Proteomes" id="UP001472677">
    <property type="component" value="Unassembled WGS sequence"/>
</dbReference>
<dbReference type="InterPro" id="IPR036322">
    <property type="entry name" value="WD40_repeat_dom_sf"/>
</dbReference>
<dbReference type="InterPro" id="IPR053053">
    <property type="entry name" value="WD_repeat_protein"/>
</dbReference>
<sequence>MDLLCKAYSVSNLPTMNPNPNPNPTLNPYTVTCHHLPFHHSKCPKPEYPFPTLELPKRDEAPLPGRYISKRKRTLSGTVPRANEPNPNHRDPHLIYLLLLGWIKQSIYGDQKKARGLSFHNAAVKDVKWSQQGLFVLSCGYDCSSRLIDVEKGHESKMFRDDQVYAEAYTCPCVRYHPFDPYFVAQPNGNYIAIFSSSPHFKLDKYKRYESHGVAGFPIKCNFSLDGEKLASGSSDGSIYFYNSRSPVLIKKIKAYEEACTSLSIPSCPM</sequence>
<dbReference type="SUPFAM" id="SSF50978">
    <property type="entry name" value="WD40 repeat-like"/>
    <property type="match status" value="1"/>
</dbReference>
<accession>A0ABR1ZTP0</accession>
<dbReference type="SMART" id="SM00320">
    <property type="entry name" value="WD40"/>
    <property type="match status" value="2"/>
</dbReference>
<reference evidence="1 2" key="1">
    <citation type="journal article" date="2024" name="G3 (Bethesda)">
        <title>Genome assembly of Hibiscus sabdariffa L. provides insights into metabolisms of medicinal natural products.</title>
        <authorList>
            <person name="Kim T."/>
        </authorList>
    </citation>
    <scope>NUCLEOTIDE SEQUENCE [LARGE SCALE GENOMIC DNA]</scope>
    <source>
        <strain evidence="1">TK-2024</strain>
        <tissue evidence="1">Old leaves</tissue>
    </source>
</reference>
<name>A0ABR1ZTP0_9ROSI</name>
<dbReference type="InterPro" id="IPR015943">
    <property type="entry name" value="WD40/YVTN_repeat-like_dom_sf"/>
</dbReference>
<keyword evidence="2" id="KW-1185">Reference proteome</keyword>
<evidence type="ECO:0000313" key="2">
    <source>
        <dbReference type="Proteomes" id="UP001472677"/>
    </source>
</evidence>
<dbReference type="PANTHER" id="PTHR44566">
    <property type="entry name" value="TRANSDUCIN/WD40 REPEAT-LIKE SUPERFAMILY PROTEIN"/>
    <property type="match status" value="1"/>
</dbReference>
<dbReference type="Gene3D" id="2.130.10.10">
    <property type="entry name" value="YVTN repeat-like/Quinoprotein amine dehydrogenase"/>
    <property type="match status" value="1"/>
</dbReference>
<evidence type="ECO:0008006" key="3">
    <source>
        <dbReference type="Google" id="ProtNLM"/>
    </source>
</evidence>
<dbReference type="InterPro" id="IPR001680">
    <property type="entry name" value="WD40_rpt"/>
</dbReference>
<dbReference type="PANTHER" id="PTHR44566:SF1">
    <property type="entry name" value="WD REPEAT-CONTAINING PROTEIN 25"/>
    <property type="match status" value="1"/>
</dbReference>
<proteinExistence type="predicted"/>
<gene>
    <name evidence="1" type="ORF">V6N12_000039</name>
</gene>
<comment type="caution">
    <text evidence="1">The sequence shown here is derived from an EMBL/GenBank/DDBJ whole genome shotgun (WGS) entry which is preliminary data.</text>
</comment>
<dbReference type="EMBL" id="JBBPBM010001496">
    <property type="protein sequence ID" value="KAK8483746.1"/>
    <property type="molecule type" value="Genomic_DNA"/>
</dbReference>